<dbReference type="EMBL" id="METM01000016">
    <property type="protein sequence ID" value="OGB90069.1"/>
    <property type="molecule type" value="Genomic_DNA"/>
</dbReference>
<feature type="domain" description="ABC transmembrane type-2" evidence="6">
    <location>
        <begin position="24"/>
        <end position="252"/>
    </location>
</feature>
<feature type="transmembrane region" description="Helical" evidence="5">
    <location>
        <begin position="56"/>
        <end position="78"/>
    </location>
</feature>
<sequence>MNLSYRFYYVWRRNLAAYKRFVIPTLLISLGEPFFYLIAMGIGLGAYMGLFGGQSYIHFLASGLIVASAMLTSTFECLYDSYVRMVLEKIWDALIATPLLAEDIIAGDIVWGMFRGVISGFLMYLVAALLGVLPVSPSIVLTLFVLMVLIGILFGSLAMIVTSFAPSFDFFNYYTELVVSPIFFFSGVFFPLDKMPEWIKFIANLFPLTHAVVIARATFDNQLNSGHWLNLLAIVAPMAVAFYLALFFMKRRLIK</sequence>
<evidence type="ECO:0000256" key="4">
    <source>
        <dbReference type="ARBA" id="ARBA00023136"/>
    </source>
</evidence>
<dbReference type="PANTHER" id="PTHR43229">
    <property type="entry name" value="NODULATION PROTEIN J"/>
    <property type="match status" value="1"/>
</dbReference>
<evidence type="ECO:0000313" key="8">
    <source>
        <dbReference type="Proteomes" id="UP000178724"/>
    </source>
</evidence>
<feature type="transmembrane region" description="Helical" evidence="5">
    <location>
        <begin position="117"/>
        <end position="136"/>
    </location>
</feature>
<evidence type="ECO:0000256" key="1">
    <source>
        <dbReference type="ARBA" id="ARBA00004141"/>
    </source>
</evidence>
<dbReference type="GO" id="GO:0043190">
    <property type="term" value="C:ATP-binding cassette (ABC) transporter complex"/>
    <property type="evidence" value="ECO:0007669"/>
    <property type="project" value="InterPro"/>
</dbReference>
<reference evidence="7 8" key="1">
    <citation type="journal article" date="2016" name="Nat. Commun.">
        <title>Thousands of microbial genomes shed light on interconnected biogeochemical processes in an aquifer system.</title>
        <authorList>
            <person name="Anantharaman K."/>
            <person name="Brown C.T."/>
            <person name="Hug L.A."/>
            <person name="Sharon I."/>
            <person name="Castelle C.J."/>
            <person name="Probst A.J."/>
            <person name="Thomas B.C."/>
            <person name="Singh A."/>
            <person name="Wilkins M.J."/>
            <person name="Karaoz U."/>
            <person name="Brodie E.L."/>
            <person name="Williams K.H."/>
            <person name="Hubbard S.S."/>
            <person name="Banfield J.F."/>
        </authorList>
    </citation>
    <scope>NUCLEOTIDE SEQUENCE [LARGE SCALE GENOMIC DNA]</scope>
</reference>
<keyword evidence="5" id="KW-1003">Cell membrane</keyword>
<dbReference type="InterPro" id="IPR013525">
    <property type="entry name" value="ABC2_TM"/>
</dbReference>
<dbReference type="PROSITE" id="PS51012">
    <property type="entry name" value="ABC_TM2"/>
    <property type="match status" value="1"/>
</dbReference>
<protein>
    <recommendedName>
        <fullName evidence="5">Transport permease protein</fullName>
    </recommendedName>
</protein>
<feature type="transmembrane region" description="Helical" evidence="5">
    <location>
        <begin position="231"/>
        <end position="249"/>
    </location>
</feature>
<dbReference type="InterPro" id="IPR047817">
    <property type="entry name" value="ABC2_TM_bact-type"/>
</dbReference>
<evidence type="ECO:0000313" key="7">
    <source>
        <dbReference type="EMBL" id="OGB90069.1"/>
    </source>
</evidence>
<feature type="transmembrane region" description="Helical" evidence="5">
    <location>
        <begin position="171"/>
        <end position="192"/>
    </location>
</feature>
<keyword evidence="4 5" id="KW-0472">Membrane</keyword>
<feature type="transmembrane region" description="Helical" evidence="5">
    <location>
        <begin position="21"/>
        <end position="50"/>
    </location>
</feature>
<evidence type="ECO:0000259" key="6">
    <source>
        <dbReference type="PROSITE" id="PS51012"/>
    </source>
</evidence>
<dbReference type="PRINTS" id="PR00164">
    <property type="entry name" value="ABC2TRNSPORT"/>
</dbReference>
<feature type="transmembrane region" description="Helical" evidence="5">
    <location>
        <begin position="143"/>
        <end position="165"/>
    </location>
</feature>
<dbReference type="InterPro" id="IPR051784">
    <property type="entry name" value="Nod_factor_ABC_transporter"/>
</dbReference>
<dbReference type="GO" id="GO:0140359">
    <property type="term" value="F:ABC-type transporter activity"/>
    <property type="evidence" value="ECO:0007669"/>
    <property type="project" value="InterPro"/>
</dbReference>
<proteinExistence type="inferred from homology"/>
<gene>
    <name evidence="7" type="ORF">A2625_01895</name>
</gene>
<evidence type="ECO:0000256" key="2">
    <source>
        <dbReference type="ARBA" id="ARBA00022692"/>
    </source>
</evidence>
<keyword evidence="3 5" id="KW-1133">Transmembrane helix</keyword>
<keyword evidence="5" id="KW-0813">Transport</keyword>
<evidence type="ECO:0000256" key="3">
    <source>
        <dbReference type="ARBA" id="ARBA00022989"/>
    </source>
</evidence>
<keyword evidence="2 5" id="KW-0812">Transmembrane</keyword>
<dbReference type="Pfam" id="PF01061">
    <property type="entry name" value="ABC2_membrane"/>
    <property type="match status" value="1"/>
</dbReference>
<dbReference type="AlphaFoldDB" id="A0A1F4Q2H8"/>
<comment type="subcellular location">
    <subcellularLocation>
        <location evidence="5">Cell membrane</location>
        <topology evidence="5">Multi-pass membrane protein</topology>
    </subcellularLocation>
    <subcellularLocation>
        <location evidence="1">Membrane</location>
        <topology evidence="1">Multi-pass membrane protein</topology>
    </subcellularLocation>
</comment>
<evidence type="ECO:0000256" key="5">
    <source>
        <dbReference type="RuleBase" id="RU361157"/>
    </source>
</evidence>
<dbReference type="PIRSF" id="PIRSF006648">
    <property type="entry name" value="DrrB"/>
    <property type="match status" value="1"/>
</dbReference>
<dbReference type="Proteomes" id="UP000178724">
    <property type="component" value="Unassembled WGS sequence"/>
</dbReference>
<organism evidence="7 8">
    <name type="scientific">candidate division WOR-1 bacterium RIFCSPHIGHO2_01_FULL_53_15</name>
    <dbReference type="NCBI Taxonomy" id="1802564"/>
    <lineage>
        <taxon>Bacteria</taxon>
        <taxon>Bacillati</taxon>
        <taxon>Saganbacteria</taxon>
    </lineage>
</organism>
<accession>A0A1F4Q2H8</accession>
<dbReference type="InterPro" id="IPR000412">
    <property type="entry name" value="ABC_2_transport"/>
</dbReference>
<comment type="similarity">
    <text evidence="5">Belongs to the ABC-2 integral membrane protein family.</text>
</comment>
<dbReference type="PANTHER" id="PTHR43229:SF2">
    <property type="entry name" value="NODULATION PROTEIN J"/>
    <property type="match status" value="1"/>
</dbReference>
<comment type="caution">
    <text evidence="7">The sequence shown here is derived from an EMBL/GenBank/DDBJ whole genome shotgun (WGS) entry which is preliminary data.</text>
</comment>
<name>A0A1F4Q2H8_UNCSA</name>